<name>A0AAV5KTB8_9ROSI</name>
<reference evidence="1 2" key="1">
    <citation type="journal article" date="2021" name="Commun. Biol.">
        <title>The genome of Shorea leprosula (Dipterocarpaceae) highlights the ecological relevance of drought in aseasonal tropical rainforests.</title>
        <authorList>
            <person name="Ng K.K.S."/>
            <person name="Kobayashi M.J."/>
            <person name="Fawcett J.A."/>
            <person name="Hatakeyama M."/>
            <person name="Paape T."/>
            <person name="Ng C.H."/>
            <person name="Ang C.C."/>
            <person name="Tnah L.H."/>
            <person name="Lee C.T."/>
            <person name="Nishiyama T."/>
            <person name="Sese J."/>
            <person name="O'Brien M.J."/>
            <person name="Copetti D."/>
            <person name="Mohd Noor M.I."/>
            <person name="Ong R.C."/>
            <person name="Putra M."/>
            <person name="Sireger I.Z."/>
            <person name="Indrioko S."/>
            <person name="Kosugi Y."/>
            <person name="Izuno A."/>
            <person name="Isagi Y."/>
            <person name="Lee S.L."/>
            <person name="Shimizu K.K."/>
        </authorList>
    </citation>
    <scope>NUCLEOTIDE SEQUENCE [LARGE SCALE GENOMIC DNA]</scope>
    <source>
        <strain evidence="1">214</strain>
    </source>
</reference>
<sequence>MSSTGGFGRAFCHKHGRCKYLGSQLWVPRGMSISAAVETSF</sequence>
<organism evidence="1 2">
    <name type="scientific">Rubroshorea leprosula</name>
    <dbReference type="NCBI Taxonomy" id="152421"/>
    <lineage>
        <taxon>Eukaryota</taxon>
        <taxon>Viridiplantae</taxon>
        <taxon>Streptophyta</taxon>
        <taxon>Embryophyta</taxon>
        <taxon>Tracheophyta</taxon>
        <taxon>Spermatophyta</taxon>
        <taxon>Magnoliopsida</taxon>
        <taxon>eudicotyledons</taxon>
        <taxon>Gunneridae</taxon>
        <taxon>Pentapetalae</taxon>
        <taxon>rosids</taxon>
        <taxon>malvids</taxon>
        <taxon>Malvales</taxon>
        <taxon>Dipterocarpaceae</taxon>
        <taxon>Rubroshorea</taxon>
    </lineage>
</organism>
<dbReference type="Proteomes" id="UP001054252">
    <property type="component" value="Unassembled WGS sequence"/>
</dbReference>
<keyword evidence="2" id="KW-1185">Reference proteome</keyword>
<comment type="caution">
    <text evidence="1">The sequence shown here is derived from an EMBL/GenBank/DDBJ whole genome shotgun (WGS) entry which is preliminary data.</text>
</comment>
<protein>
    <submittedName>
        <fullName evidence="1">Uncharacterized protein</fullName>
    </submittedName>
</protein>
<proteinExistence type="predicted"/>
<dbReference type="EMBL" id="BPVZ01000077">
    <property type="protein sequence ID" value="GKV27740.1"/>
    <property type="molecule type" value="Genomic_DNA"/>
</dbReference>
<accession>A0AAV5KTB8</accession>
<evidence type="ECO:0000313" key="2">
    <source>
        <dbReference type="Proteomes" id="UP001054252"/>
    </source>
</evidence>
<dbReference type="AlphaFoldDB" id="A0AAV5KTB8"/>
<evidence type="ECO:0000313" key="1">
    <source>
        <dbReference type="EMBL" id="GKV27740.1"/>
    </source>
</evidence>
<gene>
    <name evidence="1" type="ORF">SLEP1_g36875</name>
</gene>